<dbReference type="SUPFAM" id="SSF52047">
    <property type="entry name" value="RNI-like"/>
    <property type="match status" value="1"/>
</dbReference>
<accession>A0ABQ8K4G8</accession>
<evidence type="ECO:0000256" key="1">
    <source>
        <dbReference type="SAM" id="MobiDB-lite"/>
    </source>
</evidence>
<dbReference type="Proteomes" id="UP000814176">
    <property type="component" value="Unassembled WGS sequence"/>
</dbReference>
<gene>
    <name evidence="2" type="ORF">C8Q71DRAFT_285918</name>
</gene>
<evidence type="ECO:0008006" key="4">
    <source>
        <dbReference type="Google" id="ProtNLM"/>
    </source>
</evidence>
<dbReference type="RefSeq" id="XP_047774903.1">
    <property type="nucleotide sequence ID" value="XM_047917538.1"/>
</dbReference>
<dbReference type="Gene3D" id="3.80.10.10">
    <property type="entry name" value="Ribonuclease Inhibitor"/>
    <property type="match status" value="1"/>
</dbReference>
<dbReference type="GeneID" id="71998270"/>
<comment type="caution">
    <text evidence="2">The sequence shown here is derived from an EMBL/GenBank/DDBJ whole genome shotgun (WGS) entry which is preliminary data.</text>
</comment>
<dbReference type="InterPro" id="IPR032675">
    <property type="entry name" value="LRR_dom_sf"/>
</dbReference>
<dbReference type="EMBL" id="JADCUA010000024">
    <property type="protein sequence ID" value="KAH9831806.1"/>
    <property type="molecule type" value="Genomic_DNA"/>
</dbReference>
<evidence type="ECO:0000313" key="3">
    <source>
        <dbReference type="Proteomes" id="UP000814176"/>
    </source>
</evidence>
<keyword evidence="3" id="KW-1185">Reference proteome</keyword>
<feature type="region of interest" description="Disordered" evidence="1">
    <location>
        <begin position="1"/>
        <end position="41"/>
    </location>
</feature>
<organism evidence="2 3">
    <name type="scientific">Rhodofomes roseus</name>
    <dbReference type="NCBI Taxonomy" id="34475"/>
    <lineage>
        <taxon>Eukaryota</taxon>
        <taxon>Fungi</taxon>
        <taxon>Dikarya</taxon>
        <taxon>Basidiomycota</taxon>
        <taxon>Agaricomycotina</taxon>
        <taxon>Agaricomycetes</taxon>
        <taxon>Polyporales</taxon>
        <taxon>Rhodofomes</taxon>
    </lineage>
</organism>
<dbReference type="CDD" id="cd09917">
    <property type="entry name" value="F-box_SF"/>
    <property type="match status" value="1"/>
</dbReference>
<protein>
    <recommendedName>
        <fullName evidence="4">F-box domain-containing protein</fullName>
    </recommendedName>
</protein>
<reference evidence="2 3" key="1">
    <citation type="journal article" date="2021" name="Environ. Microbiol.">
        <title>Gene family expansions and transcriptome signatures uncover fungal adaptations to wood decay.</title>
        <authorList>
            <person name="Hage H."/>
            <person name="Miyauchi S."/>
            <person name="Viragh M."/>
            <person name="Drula E."/>
            <person name="Min B."/>
            <person name="Chaduli D."/>
            <person name="Navarro D."/>
            <person name="Favel A."/>
            <person name="Norest M."/>
            <person name="Lesage-Meessen L."/>
            <person name="Balint B."/>
            <person name="Merenyi Z."/>
            <person name="de Eugenio L."/>
            <person name="Morin E."/>
            <person name="Martinez A.T."/>
            <person name="Baldrian P."/>
            <person name="Stursova M."/>
            <person name="Martinez M.J."/>
            <person name="Novotny C."/>
            <person name="Magnuson J.K."/>
            <person name="Spatafora J.W."/>
            <person name="Maurice S."/>
            <person name="Pangilinan J."/>
            <person name="Andreopoulos W."/>
            <person name="LaButti K."/>
            <person name="Hundley H."/>
            <person name="Na H."/>
            <person name="Kuo A."/>
            <person name="Barry K."/>
            <person name="Lipzen A."/>
            <person name="Henrissat B."/>
            <person name="Riley R."/>
            <person name="Ahrendt S."/>
            <person name="Nagy L.G."/>
            <person name="Grigoriev I.V."/>
            <person name="Martin F."/>
            <person name="Rosso M.N."/>
        </authorList>
    </citation>
    <scope>NUCLEOTIDE SEQUENCE [LARGE SCALE GENOMIC DNA]</scope>
    <source>
        <strain evidence="2 3">CIRM-BRFM 1785</strain>
    </source>
</reference>
<proteinExistence type="predicted"/>
<evidence type="ECO:0000313" key="2">
    <source>
        <dbReference type="EMBL" id="KAH9831806.1"/>
    </source>
</evidence>
<sequence>MAKIETSPTDDEMLPEGDAQVLETAGSDSDVEASDKSESDESEIWAGQYVHYDPRLPSVRARVDIHFKASTYSSDTYPRLPHELVERICEFHRDSPLVLVSCMSVCCAWYHAARRLLERPNQDLKLRTQADLRSYANRLLSTRNTAFNKDFAVLDIYDNAREPFAHIWPILVPGSFLRNVSELTLRGVDWTTTNPHDSFDKCLSKYCSITALTLRGCSFRTRRDLRRIIDALLNLKEFALHDVILQNPGPVPSHIPARHKKLEKITLSSYRGKPISGAEVLDTCTVYSSIRRLEMGVSFFPLVSRLPQYLDHFPRLQELRVKHALEMDLLSMGDTHARPLSKLAFDEEMTEPIALQVLGLLSTHHACSTLEHLKFVLNFEPSAEFLLRLTHVLDLCGPTLKYFDWNVKAEVIPQLTANTSLQIVWITIVCNTPRLRTIQKIFDAVLSNITSSQLERLSIEIHLDNSEPLFDATTIEKTFKRAYSTPGSTSQAFHSILSRDVFDGLPAAASRYSIFQSGVKITLSFDASDDDICDLAMCGSVRRPSSYRRKG</sequence>
<name>A0ABQ8K4G8_9APHY</name>